<organism evidence="1 2">
    <name type="scientific">Botryobasidium botryosum (strain FD-172 SS1)</name>
    <dbReference type="NCBI Taxonomy" id="930990"/>
    <lineage>
        <taxon>Eukaryota</taxon>
        <taxon>Fungi</taxon>
        <taxon>Dikarya</taxon>
        <taxon>Basidiomycota</taxon>
        <taxon>Agaricomycotina</taxon>
        <taxon>Agaricomycetes</taxon>
        <taxon>Cantharellales</taxon>
        <taxon>Botryobasidiaceae</taxon>
        <taxon>Botryobasidium</taxon>
    </lineage>
</organism>
<keyword evidence="2" id="KW-1185">Reference proteome</keyword>
<reference evidence="2" key="1">
    <citation type="journal article" date="2014" name="Proc. Natl. Acad. Sci. U.S.A.">
        <title>Extensive sampling of basidiomycete genomes demonstrates inadequacy of the white-rot/brown-rot paradigm for wood decay fungi.</title>
        <authorList>
            <person name="Riley R."/>
            <person name="Salamov A.A."/>
            <person name="Brown D.W."/>
            <person name="Nagy L.G."/>
            <person name="Floudas D."/>
            <person name="Held B.W."/>
            <person name="Levasseur A."/>
            <person name="Lombard V."/>
            <person name="Morin E."/>
            <person name="Otillar R."/>
            <person name="Lindquist E.A."/>
            <person name="Sun H."/>
            <person name="LaButti K.M."/>
            <person name="Schmutz J."/>
            <person name="Jabbour D."/>
            <person name="Luo H."/>
            <person name="Baker S.E."/>
            <person name="Pisabarro A.G."/>
            <person name="Walton J.D."/>
            <person name="Blanchette R.A."/>
            <person name="Henrissat B."/>
            <person name="Martin F."/>
            <person name="Cullen D."/>
            <person name="Hibbett D.S."/>
            <person name="Grigoriev I.V."/>
        </authorList>
    </citation>
    <scope>NUCLEOTIDE SEQUENCE [LARGE SCALE GENOMIC DNA]</scope>
    <source>
        <strain evidence="2">FD-172 SS1</strain>
    </source>
</reference>
<dbReference type="EMBL" id="KL198020">
    <property type="protein sequence ID" value="KDQ18972.1"/>
    <property type="molecule type" value="Genomic_DNA"/>
</dbReference>
<feature type="non-terminal residue" evidence="1">
    <location>
        <position position="79"/>
    </location>
</feature>
<feature type="non-terminal residue" evidence="1">
    <location>
        <position position="1"/>
    </location>
</feature>
<dbReference type="AlphaFoldDB" id="A0A067N4B5"/>
<dbReference type="HOGENOM" id="CLU_2628785_0_0_1"/>
<dbReference type="InParanoid" id="A0A067N4B5"/>
<evidence type="ECO:0000313" key="2">
    <source>
        <dbReference type="Proteomes" id="UP000027195"/>
    </source>
</evidence>
<name>A0A067N4B5_BOTB1</name>
<proteinExistence type="predicted"/>
<dbReference type="OrthoDB" id="128308at2759"/>
<dbReference type="Proteomes" id="UP000027195">
    <property type="component" value="Unassembled WGS sequence"/>
</dbReference>
<sequence>DPSTLCPFCDEPWPENPSDELTALLEKLRLKAWPDPRFGNPGGLKAPISAFINLCQLHRSEAQYIPEGIRRGWPTKIDF</sequence>
<evidence type="ECO:0000313" key="1">
    <source>
        <dbReference type="EMBL" id="KDQ18972.1"/>
    </source>
</evidence>
<accession>A0A067N4B5</accession>
<gene>
    <name evidence="1" type="ORF">BOTBODRAFT_91809</name>
</gene>
<protein>
    <submittedName>
        <fullName evidence="1">Uncharacterized protein</fullName>
    </submittedName>
</protein>